<evidence type="ECO:0000259" key="2">
    <source>
        <dbReference type="PROSITE" id="PS51733"/>
    </source>
</evidence>
<dbReference type="EMBL" id="CP014227">
    <property type="protein sequence ID" value="AMD84933.1"/>
    <property type="molecule type" value="Genomic_DNA"/>
</dbReference>
<organism evidence="4 6">
    <name type="scientific">Capnocytophaga haemolytica</name>
    <dbReference type="NCBI Taxonomy" id="45243"/>
    <lineage>
        <taxon>Bacteria</taxon>
        <taxon>Pseudomonadati</taxon>
        <taxon>Bacteroidota</taxon>
        <taxon>Flavobacteriia</taxon>
        <taxon>Flavobacteriales</taxon>
        <taxon>Flavobacteriaceae</taxon>
        <taxon>Capnocytophaga</taxon>
    </lineage>
</organism>
<dbReference type="InterPro" id="IPR045864">
    <property type="entry name" value="aa-tRNA-synth_II/BPL/LPL"/>
</dbReference>
<dbReference type="Pfam" id="PF03099">
    <property type="entry name" value="BPL_LplA_LipB"/>
    <property type="match status" value="1"/>
</dbReference>
<evidence type="ECO:0000313" key="3">
    <source>
        <dbReference type="EMBL" id="AMD84933.1"/>
    </source>
</evidence>
<proteinExistence type="predicted"/>
<dbReference type="GO" id="GO:0004077">
    <property type="term" value="F:biotin--[biotin carboxyl-carrier protein] ligase activity"/>
    <property type="evidence" value="ECO:0007669"/>
    <property type="project" value="InterPro"/>
</dbReference>
<dbReference type="RefSeq" id="WP_066428878.1">
    <property type="nucleotide sequence ID" value="NZ_CP014227.1"/>
</dbReference>
<dbReference type="SUPFAM" id="SSF55681">
    <property type="entry name" value="Class II aaRS and biotin synthetases"/>
    <property type="match status" value="1"/>
</dbReference>
<dbReference type="Proteomes" id="UP000065822">
    <property type="component" value="Chromosome"/>
</dbReference>
<dbReference type="PROSITE" id="PS51733">
    <property type="entry name" value="BPL_LPL_CATALYTIC"/>
    <property type="match status" value="1"/>
</dbReference>
<dbReference type="Gene3D" id="3.30.930.10">
    <property type="entry name" value="Bira Bifunctional Protein, Domain 2"/>
    <property type="match status" value="1"/>
</dbReference>
<evidence type="ECO:0000256" key="1">
    <source>
        <dbReference type="ARBA" id="ARBA00022598"/>
    </source>
</evidence>
<evidence type="ECO:0000313" key="5">
    <source>
        <dbReference type="Proteomes" id="UP000065822"/>
    </source>
</evidence>
<sequence>MQIITLGTTPSTNAYLKALAAETPSLPNFLTVWTPCQTAGVGQYGATWSSEPHKNLTFSLLYRPLRLSLANAFLLNMLVPITIMHVLETLSIPQLNIKWPNDLIASNCKIGGILIENTVQNQHIERSVIGIGLNVNQTDFPDLPHAASLKKLTGTDYPLEGLLKKLVAALAESLPTVSTTTFAELYPLYKKYLFCLGKTSTFRSAQGIEFQGVIQGVQPDGKLVVAHAQGTVQIYTLKELQLCY</sequence>
<evidence type="ECO:0000313" key="6">
    <source>
        <dbReference type="Proteomes" id="UP000215539"/>
    </source>
</evidence>
<dbReference type="CDD" id="cd16442">
    <property type="entry name" value="BPL"/>
    <property type="match status" value="1"/>
</dbReference>
<dbReference type="InterPro" id="IPR004408">
    <property type="entry name" value="Biotin_CoA_COase_ligase"/>
</dbReference>
<reference evidence="4 6" key="2">
    <citation type="submission" date="2017-06" db="EMBL/GenBank/DDBJ databases">
        <authorList>
            <consortium name="Pathogen Informatics"/>
        </authorList>
    </citation>
    <scope>NUCLEOTIDE SEQUENCE [LARGE SCALE GENOMIC DNA]</scope>
    <source>
        <strain evidence="4 6">NCTC12947</strain>
    </source>
</reference>
<dbReference type="KEGG" id="chg:AXF12_05020"/>
<accession>A0AAX2H024</accession>
<dbReference type="PANTHER" id="PTHR12835">
    <property type="entry name" value="BIOTIN PROTEIN LIGASE"/>
    <property type="match status" value="1"/>
</dbReference>
<dbReference type="AlphaFoldDB" id="A0AAX2H024"/>
<dbReference type="EMBL" id="LT906449">
    <property type="protein sequence ID" value="SNV06314.1"/>
    <property type="molecule type" value="Genomic_DNA"/>
</dbReference>
<dbReference type="Proteomes" id="UP000215539">
    <property type="component" value="Chromosome 1"/>
</dbReference>
<feature type="domain" description="BPL/LPL catalytic" evidence="2">
    <location>
        <begin position="1"/>
        <end position="178"/>
    </location>
</feature>
<keyword evidence="5" id="KW-1185">Reference proteome</keyword>
<reference evidence="3 5" key="1">
    <citation type="submission" date="2016-02" db="EMBL/GenBank/DDBJ databases">
        <authorList>
            <person name="Holder M.E."/>
            <person name="Ajami N.J."/>
            <person name="Petrosino J.F."/>
        </authorList>
    </citation>
    <scope>NUCLEOTIDE SEQUENCE [LARGE SCALE GENOMIC DNA]</scope>
    <source>
        <strain evidence="3 5">CCUG 32990</strain>
    </source>
</reference>
<dbReference type="InterPro" id="IPR004143">
    <property type="entry name" value="BPL_LPL_catalytic"/>
</dbReference>
<dbReference type="PANTHER" id="PTHR12835:SF5">
    <property type="entry name" value="BIOTIN--PROTEIN LIGASE"/>
    <property type="match status" value="1"/>
</dbReference>
<dbReference type="GO" id="GO:0005737">
    <property type="term" value="C:cytoplasm"/>
    <property type="evidence" value="ECO:0007669"/>
    <property type="project" value="TreeGrafter"/>
</dbReference>
<evidence type="ECO:0000313" key="4">
    <source>
        <dbReference type="EMBL" id="SNV06314.1"/>
    </source>
</evidence>
<keyword evidence="1 3" id="KW-0436">Ligase</keyword>
<dbReference type="NCBIfam" id="TIGR00121">
    <property type="entry name" value="birA_ligase"/>
    <property type="match status" value="1"/>
</dbReference>
<protein>
    <submittedName>
        <fullName evidence="4">Bifunctional protein BirA</fullName>
    </submittedName>
    <submittedName>
        <fullName evidence="3">Biotin--acetyl-CoA-carboxylase ligase</fullName>
    </submittedName>
</protein>
<name>A0AAX2H024_9FLAO</name>
<gene>
    <name evidence="4" type="primary">birA</name>
    <name evidence="3" type="ORF">AXF12_05020</name>
    <name evidence="4" type="ORF">SAMEA44541418_00723</name>
</gene>